<keyword evidence="5" id="KW-0539">Nucleus</keyword>
<dbReference type="Proteomes" id="UP001056436">
    <property type="component" value="Unassembled WGS sequence"/>
</dbReference>
<name>A0A9P9X2A4_9PEZI</name>
<dbReference type="Pfam" id="PF04082">
    <property type="entry name" value="Fungal_trans"/>
    <property type="match status" value="1"/>
</dbReference>
<dbReference type="SMART" id="SM00906">
    <property type="entry name" value="Fungal_trans"/>
    <property type="match status" value="1"/>
</dbReference>
<dbReference type="PANTHER" id="PTHR47338:SF5">
    <property type="entry name" value="ZN(II)2CYS6 TRANSCRIPTION FACTOR (EUROFUNG)"/>
    <property type="match status" value="1"/>
</dbReference>
<dbReference type="OrthoDB" id="5370478at2759"/>
<keyword evidence="2" id="KW-0479">Metal-binding</keyword>
<organism evidence="8 9">
    <name type="scientific">Colletotrichum abscissum</name>
    <dbReference type="NCBI Taxonomy" id="1671311"/>
    <lineage>
        <taxon>Eukaryota</taxon>
        <taxon>Fungi</taxon>
        <taxon>Dikarya</taxon>
        <taxon>Ascomycota</taxon>
        <taxon>Pezizomycotina</taxon>
        <taxon>Sordariomycetes</taxon>
        <taxon>Hypocreomycetidae</taxon>
        <taxon>Glomerellales</taxon>
        <taxon>Glomerellaceae</taxon>
        <taxon>Colletotrichum</taxon>
        <taxon>Colletotrichum acutatum species complex</taxon>
    </lineage>
</organism>
<dbReference type="GO" id="GO:0008270">
    <property type="term" value="F:zinc ion binding"/>
    <property type="evidence" value="ECO:0007669"/>
    <property type="project" value="InterPro"/>
</dbReference>
<reference evidence="8" key="1">
    <citation type="submission" date="2019-01" db="EMBL/GenBank/DDBJ databases">
        <title>Colletotrichum abscissum LGMF1257.</title>
        <authorList>
            <person name="Baroncelli R."/>
        </authorList>
    </citation>
    <scope>NUCLEOTIDE SEQUENCE</scope>
    <source>
        <strain evidence="8">Ca142</strain>
    </source>
</reference>
<dbReference type="AlphaFoldDB" id="A0A9P9X2A4"/>
<dbReference type="InterPro" id="IPR050815">
    <property type="entry name" value="TF_fung"/>
</dbReference>
<evidence type="ECO:0000256" key="3">
    <source>
        <dbReference type="ARBA" id="ARBA00023015"/>
    </source>
</evidence>
<feature type="compositionally biased region" description="Polar residues" evidence="6">
    <location>
        <begin position="596"/>
        <end position="605"/>
    </location>
</feature>
<dbReference type="EMBL" id="SDAQ01000175">
    <property type="protein sequence ID" value="KAI3532056.1"/>
    <property type="molecule type" value="Genomic_DNA"/>
</dbReference>
<evidence type="ECO:0000256" key="6">
    <source>
        <dbReference type="SAM" id="MobiDB-lite"/>
    </source>
</evidence>
<proteinExistence type="predicted"/>
<dbReference type="InterPro" id="IPR007219">
    <property type="entry name" value="XnlR_reg_dom"/>
</dbReference>
<evidence type="ECO:0000256" key="1">
    <source>
        <dbReference type="ARBA" id="ARBA00004123"/>
    </source>
</evidence>
<feature type="region of interest" description="Disordered" evidence="6">
    <location>
        <begin position="541"/>
        <end position="605"/>
    </location>
</feature>
<evidence type="ECO:0000313" key="8">
    <source>
        <dbReference type="EMBL" id="KAI3532056.1"/>
    </source>
</evidence>
<dbReference type="GO" id="GO:0005634">
    <property type="term" value="C:nucleus"/>
    <property type="evidence" value="ECO:0007669"/>
    <property type="project" value="UniProtKB-SubCell"/>
</dbReference>
<comment type="caution">
    <text evidence="8">The sequence shown here is derived from an EMBL/GenBank/DDBJ whole genome shotgun (WGS) entry which is preliminary data.</text>
</comment>
<dbReference type="GO" id="GO:0003677">
    <property type="term" value="F:DNA binding"/>
    <property type="evidence" value="ECO:0007669"/>
    <property type="project" value="InterPro"/>
</dbReference>
<evidence type="ECO:0000259" key="7">
    <source>
        <dbReference type="SMART" id="SM00906"/>
    </source>
</evidence>
<dbReference type="PANTHER" id="PTHR47338">
    <property type="entry name" value="ZN(II)2CYS6 TRANSCRIPTION FACTOR (EUROFUNG)-RELATED"/>
    <property type="match status" value="1"/>
</dbReference>
<evidence type="ECO:0000313" key="9">
    <source>
        <dbReference type="Proteomes" id="UP001056436"/>
    </source>
</evidence>
<evidence type="ECO:0000256" key="4">
    <source>
        <dbReference type="ARBA" id="ARBA00023163"/>
    </source>
</evidence>
<evidence type="ECO:0000256" key="2">
    <source>
        <dbReference type="ARBA" id="ARBA00022723"/>
    </source>
</evidence>
<comment type="subcellular location">
    <subcellularLocation>
        <location evidence="1">Nucleus</location>
    </subcellularLocation>
</comment>
<dbReference type="CDD" id="cd12148">
    <property type="entry name" value="fungal_TF_MHR"/>
    <property type="match status" value="1"/>
</dbReference>
<dbReference type="GO" id="GO:0006351">
    <property type="term" value="P:DNA-templated transcription"/>
    <property type="evidence" value="ECO:0007669"/>
    <property type="project" value="InterPro"/>
</dbReference>
<evidence type="ECO:0000256" key="5">
    <source>
        <dbReference type="ARBA" id="ARBA00023242"/>
    </source>
</evidence>
<protein>
    <submittedName>
        <fullName evidence="8">Fungal specific transcription factor</fullName>
    </submittedName>
</protein>
<feature type="compositionally biased region" description="Basic and acidic residues" evidence="6">
    <location>
        <begin position="542"/>
        <end position="576"/>
    </location>
</feature>
<dbReference type="GO" id="GO:0000981">
    <property type="term" value="F:DNA-binding transcription factor activity, RNA polymerase II-specific"/>
    <property type="evidence" value="ECO:0007669"/>
    <property type="project" value="InterPro"/>
</dbReference>
<gene>
    <name evidence="8" type="ORF">CABS02_13966</name>
</gene>
<feature type="compositionally biased region" description="Polar residues" evidence="6">
    <location>
        <begin position="580"/>
        <end position="589"/>
    </location>
</feature>
<keyword evidence="4" id="KW-0804">Transcription</keyword>
<keyword evidence="9" id="KW-1185">Reference proteome</keyword>
<feature type="domain" description="Xylanolytic transcriptional activator regulatory" evidence="7">
    <location>
        <begin position="209"/>
        <end position="281"/>
    </location>
</feature>
<sequence length="678" mass="76052">MLNDNTGAPDIGAGHECEFPDSITLEPLTVPEGDSEVGNRRERARSLADTTLSDEIMVTEFDPNVLSAPYLTVDIWYQLFDLYQLHFATELSFLHLPTLKGTIHEKDSKNPSTESNLILLSILTLTARFHPGLVEHVAHITHHKIAGPRFRGALSRPEPSMASEYFANALTKALGELESALTSATVVRVQAFLMLGLYKWSQPNGGLAAWTYVDLATRMAQILKLGSAQAPSSCWQDQEARRRTMFSCLILCQLLCCATGRVPAVQAHDLPKQLPCSEQAFNLGGIMYTQLPRSVGQGAEKVFEDSVLGRFVDLIEIWGNISRYSLLGGRDIEKEKGMPPWDQNSTFYQLSEEIDAFYTRLPECFTWSTSNFWRHSNSTYVSFHMLAALCRIVLHREYIPFIAINCARPMGPMAELAFDPAAAPNGHWKRSAEQIFKAGREIIDLISLCRDKLPHSSLVIFAVWQAAFVRIYARHYPHMDTQNHMCSEHEVGERNSRSMSNSWLATTTTYQALIKAAPCLNLAADYVIYLKTIDQCLTEINSDYRDGGPRQSRDDPLIIRRDGRGSDWDGQRDPRPIHQQAGSPDSSTHGIPPTLGSPQNEMEMSSMNAKELKVDVYVRYQQGRRLGTMFDDIFEFATGGKGCTPNLGSRNTFDPPFCWGSDPYSRMSSNESQPYVRV</sequence>
<accession>A0A9P9X2A4</accession>
<keyword evidence="3" id="KW-0805">Transcription regulation</keyword>